<organism evidence="1 2">
    <name type="scientific">Promicromonospora citrea</name>
    <dbReference type="NCBI Taxonomy" id="43677"/>
    <lineage>
        <taxon>Bacteria</taxon>
        <taxon>Bacillati</taxon>
        <taxon>Actinomycetota</taxon>
        <taxon>Actinomycetes</taxon>
        <taxon>Micrococcales</taxon>
        <taxon>Promicromonosporaceae</taxon>
        <taxon>Promicromonospora</taxon>
    </lineage>
</organism>
<dbReference type="EMBL" id="BMPT01000027">
    <property type="protein sequence ID" value="GGM43398.1"/>
    <property type="molecule type" value="Genomic_DNA"/>
</dbReference>
<comment type="caution">
    <text evidence="1">The sequence shown here is derived from an EMBL/GenBank/DDBJ whole genome shotgun (WGS) entry which is preliminary data.</text>
</comment>
<name>A0A8H9GT75_9MICO</name>
<dbReference type="AlphaFoldDB" id="A0A8H9GT75"/>
<accession>A0A8H9GT75</accession>
<proteinExistence type="predicted"/>
<dbReference type="Proteomes" id="UP000655589">
    <property type="component" value="Unassembled WGS sequence"/>
</dbReference>
<reference evidence="1" key="2">
    <citation type="submission" date="2020-09" db="EMBL/GenBank/DDBJ databases">
        <authorList>
            <person name="Sun Q."/>
            <person name="Ohkuma M."/>
        </authorList>
    </citation>
    <scope>NUCLEOTIDE SEQUENCE</scope>
    <source>
        <strain evidence="1">JCM 3051</strain>
    </source>
</reference>
<keyword evidence="2" id="KW-1185">Reference proteome</keyword>
<reference evidence="1" key="1">
    <citation type="journal article" date="2014" name="Int. J. Syst. Evol. Microbiol.">
        <title>Complete genome sequence of Corynebacterium casei LMG S-19264T (=DSM 44701T), isolated from a smear-ripened cheese.</title>
        <authorList>
            <consortium name="US DOE Joint Genome Institute (JGI-PGF)"/>
            <person name="Walter F."/>
            <person name="Albersmeier A."/>
            <person name="Kalinowski J."/>
            <person name="Ruckert C."/>
        </authorList>
    </citation>
    <scope>NUCLEOTIDE SEQUENCE</scope>
    <source>
        <strain evidence="1">JCM 3051</strain>
    </source>
</reference>
<sequence length="96" mass="10204">MEVEAPEGVGALGLHLAPVLVGSEESRPKATVGNENKPVLRRLCGELPESLSSGIREDLLGREVLRSGESVSVVGVSYRDDRVEIDPGGRDDVPEV</sequence>
<evidence type="ECO:0000313" key="1">
    <source>
        <dbReference type="EMBL" id="GGM43398.1"/>
    </source>
</evidence>
<evidence type="ECO:0000313" key="2">
    <source>
        <dbReference type="Proteomes" id="UP000655589"/>
    </source>
</evidence>
<protein>
    <submittedName>
        <fullName evidence="1">Uncharacterized protein</fullName>
    </submittedName>
</protein>
<gene>
    <name evidence="1" type="ORF">GCM10010102_43650</name>
</gene>